<feature type="transmembrane region" description="Helical" evidence="10">
    <location>
        <begin position="338"/>
        <end position="361"/>
    </location>
</feature>
<feature type="signal peptide" evidence="11">
    <location>
        <begin position="1"/>
        <end position="28"/>
    </location>
</feature>
<feature type="region of interest" description="Disordered" evidence="9">
    <location>
        <begin position="636"/>
        <end position="682"/>
    </location>
</feature>
<keyword evidence="3 10" id="KW-1133">Transmembrane helix</keyword>
<dbReference type="AlphaFoldDB" id="A0AAD2G0Y3"/>
<feature type="compositionally biased region" description="Basic and acidic residues" evidence="9">
    <location>
        <begin position="925"/>
        <end position="934"/>
    </location>
</feature>
<evidence type="ECO:0000256" key="9">
    <source>
        <dbReference type="SAM" id="MobiDB-lite"/>
    </source>
</evidence>
<keyword evidence="5 10" id="KW-0472">Membrane</keyword>
<dbReference type="PANTHER" id="PTHR10519">
    <property type="entry name" value="GABA-B RECEPTOR"/>
    <property type="match status" value="1"/>
</dbReference>
<evidence type="ECO:0000256" key="2">
    <source>
        <dbReference type="ARBA" id="ARBA00022692"/>
    </source>
</evidence>
<feature type="transmembrane region" description="Helical" evidence="10">
    <location>
        <begin position="459"/>
        <end position="479"/>
    </location>
</feature>
<proteinExistence type="predicted"/>
<keyword evidence="14" id="KW-1185">Reference proteome</keyword>
<feature type="region of interest" description="Disordered" evidence="9">
    <location>
        <begin position="757"/>
        <end position="836"/>
    </location>
</feature>
<dbReference type="InterPro" id="IPR017978">
    <property type="entry name" value="GPCR_3_C"/>
</dbReference>
<evidence type="ECO:0000256" key="1">
    <source>
        <dbReference type="ARBA" id="ARBA00004141"/>
    </source>
</evidence>
<feature type="compositionally biased region" description="Low complexity" evidence="9">
    <location>
        <begin position="708"/>
        <end position="719"/>
    </location>
</feature>
<feature type="chain" id="PRO_5042165515" description="G-protein coupled receptors family 3 profile domain-containing protein" evidence="11">
    <location>
        <begin position="29"/>
        <end position="934"/>
    </location>
</feature>
<gene>
    <name evidence="13" type="ORF">CYCCA115_LOCUS17771</name>
</gene>
<keyword evidence="2 10" id="KW-0812">Transmembrane</keyword>
<dbReference type="PROSITE" id="PS50259">
    <property type="entry name" value="G_PROTEIN_RECEP_F3_4"/>
    <property type="match status" value="1"/>
</dbReference>
<feature type="region of interest" description="Disordered" evidence="9">
    <location>
        <begin position="699"/>
        <end position="721"/>
    </location>
</feature>
<dbReference type="GO" id="GO:0038039">
    <property type="term" value="C:G protein-coupled receptor heterodimeric complex"/>
    <property type="evidence" value="ECO:0007669"/>
    <property type="project" value="TreeGrafter"/>
</dbReference>
<feature type="compositionally biased region" description="Basic and acidic residues" evidence="9">
    <location>
        <begin position="647"/>
        <end position="656"/>
    </location>
</feature>
<keyword evidence="6" id="KW-0675">Receptor</keyword>
<dbReference type="SUPFAM" id="SSF53850">
    <property type="entry name" value="Periplasmic binding protein-like II"/>
    <property type="match status" value="1"/>
</dbReference>
<comment type="caution">
    <text evidence="13">The sequence shown here is derived from an EMBL/GenBank/DDBJ whole genome shotgun (WGS) entry which is preliminary data.</text>
</comment>
<organism evidence="13 14">
    <name type="scientific">Cylindrotheca closterium</name>
    <dbReference type="NCBI Taxonomy" id="2856"/>
    <lineage>
        <taxon>Eukaryota</taxon>
        <taxon>Sar</taxon>
        <taxon>Stramenopiles</taxon>
        <taxon>Ochrophyta</taxon>
        <taxon>Bacillariophyta</taxon>
        <taxon>Bacillariophyceae</taxon>
        <taxon>Bacillariophycidae</taxon>
        <taxon>Bacillariales</taxon>
        <taxon>Bacillariaceae</taxon>
        <taxon>Cylindrotheca</taxon>
    </lineage>
</organism>
<protein>
    <recommendedName>
        <fullName evidence="12">G-protein coupled receptors family 3 profile domain-containing protein</fullName>
    </recommendedName>
</protein>
<evidence type="ECO:0000256" key="3">
    <source>
        <dbReference type="ARBA" id="ARBA00022989"/>
    </source>
</evidence>
<evidence type="ECO:0000256" key="10">
    <source>
        <dbReference type="SAM" id="Phobius"/>
    </source>
</evidence>
<dbReference type="GO" id="GO:0004965">
    <property type="term" value="F:G protein-coupled GABA receptor activity"/>
    <property type="evidence" value="ECO:0007669"/>
    <property type="project" value="InterPro"/>
</dbReference>
<dbReference type="EMBL" id="CAKOGP040001992">
    <property type="protein sequence ID" value="CAJ1959349.1"/>
    <property type="molecule type" value="Genomic_DNA"/>
</dbReference>
<keyword evidence="7" id="KW-0325">Glycoprotein</keyword>
<feature type="domain" description="G-protein coupled receptors family 3 profile" evidence="12">
    <location>
        <begin position="403"/>
        <end position="630"/>
    </location>
</feature>
<dbReference type="Gene3D" id="3.40.190.10">
    <property type="entry name" value="Periplasmic binding protein-like II"/>
    <property type="match status" value="2"/>
</dbReference>
<feature type="transmembrane region" description="Helical" evidence="10">
    <location>
        <begin position="509"/>
        <end position="532"/>
    </location>
</feature>
<feature type="transmembrane region" description="Helical" evidence="10">
    <location>
        <begin position="406"/>
        <end position="424"/>
    </location>
</feature>
<dbReference type="Pfam" id="PF00003">
    <property type="entry name" value="7tm_3"/>
    <property type="match status" value="1"/>
</dbReference>
<dbReference type="Proteomes" id="UP001295423">
    <property type="component" value="Unassembled WGS sequence"/>
</dbReference>
<evidence type="ECO:0000256" key="11">
    <source>
        <dbReference type="SAM" id="SignalP"/>
    </source>
</evidence>
<keyword evidence="8" id="KW-0807">Transducer</keyword>
<reference evidence="13" key="1">
    <citation type="submission" date="2023-08" db="EMBL/GenBank/DDBJ databases">
        <authorList>
            <person name="Audoor S."/>
            <person name="Bilcke G."/>
        </authorList>
    </citation>
    <scope>NUCLEOTIDE SEQUENCE</scope>
</reference>
<comment type="subcellular location">
    <subcellularLocation>
        <location evidence="1">Membrane</location>
        <topology evidence="1">Multi-pass membrane protein</topology>
    </subcellularLocation>
</comment>
<sequence>MGTMHRFNNVSLVWIVLIAAATITGSAAQIYPEEITLKAGLIPSTSFGGFMRDLLDRLVDIALEDNVTLTVEKKTIQELYGSNLALISPDCNPGETVEINGVTYNCSDYDFIIGDFWPNPERYTLVDFTPPWLTTSVSTMKYTEKTKNPNIDVTTLTEATRAGVPVCALQSSYSERLVTSAFPGVNILHCTDDDTPNDCLNLLENEDCQLLASDELYLRHLQTKYPHFEVTGEHLVRQLLAWPMRKSLDPTSSFLLNKWIYAAISNQVIDELFFEYFEKKLCPIGTAGADCELPCDPDHGSSNAQGQCVCKSIRWTGDDCSVEVPQDLNLIPRAVEAIAYSMFGLNAFLVLVGGIWLRVYCDSPAVKYSQPGFLALVLIGCLISTSSIPAMVQADEGDGPVPACIAIPWLYSVGFSITFGTLFAKIRRVYEIFAQGHQSVAIRNVDSNRRTSTSWQDTLSTIGKVLLLDVVILVLWTSVDPLYWKREIIRQDQFGFTLESQGYCVSEHWTLFLGALVALHIALCCIACYMCYVSRNIPSRYSEHKYLTIAMVSNLQVFAIGGTYDGGYCGYFACLHPTLKMSLTQPRNTVPVLIITEDDPAAHAFVRSAVVWMNDFVVLVLIFGNLMYTVHCSSKSPAQMTGRDKRKVSEAVRSFEPRSVAPSVNRKTSQGPSLERSERSFKTNKIKSIHEVSIESDIENGSAGNALGSGTKGTSGSFSAEKGSEIAISELSMSGFEESTHEVMSAVAMTPATKSKAKSAARWGSSPSPSSRDNGESISSFGPSIPTRGETVFDQPEGDDGVLPSRLPISSTNDDDDGDAVKAEGEKSQQNSILSKHEFQNMTLDGAIRLTSIAELEWSDEEDNLTNQTPPAMLESFSHERAPVMPRRLPGMLESVSHEQAPVMPRRSPERLESTPPEQAPVMPRRFESEVLEA</sequence>
<accession>A0AAD2G0Y3</accession>
<evidence type="ECO:0000256" key="8">
    <source>
        <dbReference type="ARBA" id="ARBA00023224"/>
    </source>
</evidence>
<feature type="region of interest" description="Disordered" evidence="9">
    <location>
        <begin position="898"/>
        <end position="934"/>
    </location>
</feature>
<evidence type="ECO:0000256" key="7">
    <source>
        <dbReference type="ARBA" id="ARBA00023180"/>
    </source>
</evidence>
<name>A0AAD2G0Y3_9STRA</name>
<evidence type="ECO:0000259" key="12">
    <source>
        <dbReference type="PROSITE" id="PS50259"/>
    </source>
</evidence>
<evidence type="ECO:0000313" key="13">
    <source>
        <dbReference type="EMBL" id="CAJ1959349.1"/>
    </source>
</evidence>
<keyword evidence="4" id="KW-0297">G-protein coupled receptor</keyword>
<keyword evidence="11" id="KW-0732">Signal</keyword>
<evidence type="ECO:0000256" key="5">
    <source>
        <dbReference type="ARBA" id="ARBA00023136"/>
    </source>
</evidence>
<feature type="transmembrane region" description="Helical" evidence="10">
    <location>
        <begin position="373"/>
        <end position="394"/>
    </location>
</feature>
<evidence type="ECO:0000256" key="4">
    <source>
        <dbReference type="ARBA" id="ARBA00023040"/>
    </source>
</evidence>
<dbReference type="PANTHER" id="PTHR10519:SF20">
    <property type="entry name" value="G-PROTEIN COUPLED RECEPTOR 156-RELATED"/>
    <property type="match status" value="1"/>
</dbReference>
<evidence type="ECO:0000256" key="6">
    <source>
        <dbReference type="ARBA" id="ARBA00023170"/>
    </source>
</evidence>
<evidence type="ECO:0000313" key="14">
    <source>
        <dbReference type="Proteomes" id="UP001295423"/>
    </source>
</evidence>
<dbReference type="InterPro" id="IPR002455">
    <property type="entry name" value="GPCR3_GABA-B"/>
</dbReference>
<feature type="compositionally biased region" description="Polar residues" evidence="9">
    <location>
        <begin position="765"/>
        <end position="782"/>
    </location>
</feature>